<dbReference type="PANTHER" id="PTHR32089:SF112">
    <property type="entry name" value="LYSOZYME-LIKE PROTEIN-RELATED"/>
    <property type="match status" value="1"/>
</dbReference>
<evidence type="ECO:0000313" key="11">
    <source>
        <dbReference type="EMBL" id="MDM7857355.1"/>
    </source>
</evidence>
<dbReference type="Pfam" id="PF08447">
    <property type="entry name" value="PAS_3"/>
    <property type="match status" value="1"/>
</dbReference>
<feature type="domain" description="Methyl-accepting transducer" evidence="9">
    <location>
        <begin position="248"/>
        <end position="484"/>
    </location>
</feature>
<keyword evidence="4 8" id="KW-0472">Membrane</keyword>
<name>A0ABT7SMF9_9GAMM</name>
<keyword evidence="7" id="KW-0175">Coiled coil</keyword>
<dbReference type="CDD" id="cd11386">
    <property type="entry name" value="MCP_signal"/>
    <property type="match status" value="1"/>
</dbReference>
<keyword evidence="5 6" id="KW-0807">Transducer</keyword>
<dbReference type="InterPro" id="IPR013655">
    <property type="entry name" value="PAS_fold_3"/>
</dbReference>
<dbReference type="EMBL" id="JAUCDY010000003">
    <property type="protein sequence ID" value="MDM7857355.1"/>
    <property type="molecule type" value="Genomic_DNA"/>
</dbReference>
<dbReference type="Proteomes" id="UP001241056">
    <property type="component" value="Unassembled WGS sequence"/>
</dbReference>
<dbReference type="Pfam" id="PF00015">
    <property type="entry name" value="MCPsignal"/>
    <property type="match status" value="1"/>
</dbReference>
<dbReference type="Gene3D" id="1.10.287.950">
    <property type="entry name" value="Methyl-accepting chemotaxis protein"/>
    <property type="match status" value="1"/>
</dbReference>
<dbReference type="RefSeq" id="WP_289410011.1">
    <property type="nucleotide sequence ID" value="NZ_JAUCDY010000003.1"/>
</dbReference>
<dbReference type="SMART" id="SM00283">
    <property type="entry name" value="MA"/>
    <property type="match status" value="1"/>
</dbReference>
<feature type="transmembrane region" description="Helical" evidence="8">
    <location>
        <begin position="173"/>
        <end position="192"/>
    </location>
</feature>
<feature type="coiled-coil region" evidence="7">
    <location>
        <begin position="319"/>
        <end position="346"/>
    </location>
</feature>
<comment type="caution">
    <text evidence="11">The sequence shown here is derived from an EMBL/GenBank/DDBJ whole genome shotgun (WGS) entry which is preliminary data.</text>
</comment>
<dbReference type="NCBIfam" id="TIGR00229">
    <property type="entry name" value="sensory_box"/>
    <property type="match status" value="1"/>
</dbReference>
<evidence type="ECO:0000313" key="12">
    <source>
        <dbReference type="Proteomes" id="UP001241056"/>
    </source>
</evidence>
<comment type="subcellular location">
    <subcellularLocation>
        <location evidence="1">Membrane</location>
    </subcellularLocation>
</comment>
<evidence type="ECO:0000256" key="1">
    <source>
        <dbReference type="ARBA" id="ARBA00004370"/>
    </source>
</evidence>
<feature type="transmembrane region" description="Helical" evidence="8">
    <location>
        <begin position="146"/>
        <end position="167"/>
    </location>
</feature>
<sequence length="529" mass="58844">MKINLPVIDEQVSFKAEQQLISTTDLKGIITSANDDFVEVSGYSRDELIGKNHNIIRHPDMPRAAFKQVWDTIQAGHSWKGMVKNRCKDGRYYWVDAFITPISKNGQRVGYQSVRALPSQCNIERAQKLYKNLDESNKKSAYQQPVSYFAQLFLSWFLPLCVSAGLLGYFYGWQAVVVLLGGLAVSSLAFSLRLKPLLRLNEYAKGITYNPLMRYLYTGYKHEVGDIQFAIQTRTSGLRAVTARLQYTASILNEVKNKSAASLAGSNTLITKLSKTVDAIFVAMEQLLASQLQLTQASGNMAETSSESQRLTLSGRDYIERLLGSINELSDELQHIEKEVSESTTRGQRIGTVLEVITMVAEQTNLLALNAAIEAARAGDAGRGFAVVADEVRKLAYRTHDSTTEIRQIISELQDNTKASLHAIELGVERSEATRSMANEVDQELRAILDQVQSMSRLALTIDSAIQTQTALSTQTSDQVADLREDSAGVMQVNHQVNEHSEQVEKNVDELLDLANHFLKITVNTRRAS</sequence>
<organism evidence="11 12">
    <name type="scientific">Thiopseudomonas acetoxidans</name>
    <dbReference type="NCBI Taxonomy" id="3041622"/>
    <lineage>
        <taxon>Bacteria</taxon>
        <taxon>Pseudomonadati</taxon>
        <taxon>Pseudomonadota</taxon>
        <taxon>Gammaproteobacteria</taxon>
        <taxon>Pseudomonadales</taxon>
        <taxon>Pseudomonadaceae</taxon>
        <taxon>Thiopseudomonas</taxon>
    </lineage>
</organism>
<evidence type="ECO:0000256" key="6">
    <source>
        <dbReference type="PROSITE-ProRule" id="PRU00284"/>
    </source>
</evidence>
<keyword evidence="12" id="KW-1185">Reference proteome</keyword>
<evidence type="ECO:0000256" key="4">
    <source>
        <dbReference type="ARBA" id="ARBA00023136"/>
    </source>
</evidence>
<keyword evidence="3 8" id="KW-1133">Transmembrane helix</keyword>
<accession>A0ABT7SMF9</accession>
<feature type="domain" description="PAS" evidence="10">
    <location>
        <begin position="21"/>
        <end position="76"/>
    </location>
</feature>
<evidence type="ECO:0000256" key="7">
    <source>
        <dbReference type="SAM" id="Coils"/>
    </source>
</evidence>
<dbReference type="PROSITE" id="PS50112">
    <property type="entry name" value="PAS"/>
    <property type="match status" value="1"/>
</dbReference>
<gene>
    <name evidence="11" type="ORF">QEZ41_03545</name>
</gene>
<proteinExistence type="predicted"/>
<dbReference type="SUPFAM" id="SSF58104">
    <property type="entry name" value="Methyl-accepting chemotaxis protein (MCP) signaling domain"/>
    <property type="match status" value="1"/>
</dbReference>
<evidence type="ECO:0000259" key="9">
    <source>
        <dbReference type="PROSITE" id="PS50111"/>
    </source>
</evidence>
<evidence type="ECO:0000256" key="3">
    <source>
        <dbReference type="ARBA" id="ARBA00022989"/>
    </source>
</evidence>
<dbReference type="PANTHER" id="PTHR32089">
    <property type="entry name" value="METHYL-ACCEPTING CHEMOTAXIS PROTEIN MCPB"/>
    <property type="match status" value="1"/>
</dbReference>
<dbReference type="InterPro" id="IPR035965">
    <property type="entry name" value="PAS-like_dom_sf"/>
</dbReference>
<evidence type="ECO:0000256" key="5">
    <source>
        <dbReference type="ARBA" id="ARBA00023224"/>
    </source>
</evidence>
<dbReference type="CDD" id="cd00130">
    <property type="entry name" value="PAS"/>
    <property type="match status" value="1"/>
</dbReference>
<protein>
    <submittedName>
        <fullName evidence="11">PAS domain-containing methyl-accepting chemotaxis protein</fullName>
    </submittedName>
</protein>
<evidence type="ECO:0000259" key="10">
    <source>
        <dbReference type="PROSITE" id="PS50112"/>
    </source>
</evidence>
<evidence type="ECO:0000256" key="2">
    <source>
        <dbReference type="ARBA" id="ARBA00022692"/>
    </source>
</evidence>
<dbReference type="PROSITE" id="PS50111">
    <property type="entry name" value="CHEMOTAXIS_TRANSDUC_2"/>
    <property type="match status" value="1"/>
</dbReference>
<keyword evidence="2 8" id="KW-0812">Transmembrane</keyword>
<evidence type="ECO:0000256" key="8">
    <source>
        <dbReference type="SAM" id="Phobius"/>
    </source>
</evidence>
<dbReference type="Gene3D" id="3.30.450.20">
    <property type="entry name" value="PAS domain"/>
    <property type="match status" value="1"/>
</dbReference>
<reference evidence="11 12" key="1">
    <citation type="submission" date="2023-06" db="EMBL/GenBank/DDBJ databases">
        <title>Thiopseudomonas sp. CY1220 draft genome sequence.</title>
        <authorList>
            <person name="Zhao G."/>
            <person name="An M."/>
        </authorList>
    </citation>
    <scope>NUCLEOTIDE SEQUENCE [LARGE SCALE GENOMIC DNA]</scope>
    <source>
        <strain evidence="11 12">CY1220</strain>
    </source>
</reference>
<dbReference type="InterPro" id="IPR000014">
    <property type="entry name" value="PAS"/>
</dbReference>
<dbReference type="SUPFAM" id="SSF55785">
    <property type="entry name" value="PYP-like sensor domain (PAS domain)"/>
    <property type="match status" value="1"/>
</dbReference>
<dbReference type="InterPro" id="IPR004089">
    <property type="entry name" value="MCPsignal_dom"/>
</dbReference>